<dbReference type="OrthoDB" id="9986315at2759"/>
<organism evidence="1 2">
    <name type="scientific">Zootermopsis nevadensis</name>
    <name type="common">Dampwood termite</name>
    <dbReference type="NCBI Taxonomy" id="136037"/>
    <lineage>
        <taxon>Eukaryota</taxon>
        <taxon>Metazoa</taxon>
        <taxon>Ecdysozoa</taxon>
        <taxon>Arthropoda</taxon>
        <taxon>Hexapoda</taxon>
        <taxon>Insecta</taxon>
        <taxon>Pterygota</taxon>
        <taxon>Neoptera</taxon>
        <taxon>Polyneoptera</taxon>
        <taxon>Dictyoptera</taxon>
        <taxon>Blattodea</taxon>
        <taxon>Blattoidea</taxon>
        <taxon>Termitoidae</taxon>
        <taxon>Termopsidae</taxon>
        <taxon>Zootermopsis</taxon>
    </lineage>
</organism>
<protein>
    <submittedName>
        <fullName evidence="1">39S ribosomal protein L55, mitochondrial</fullName>
    </submittedName>
</protein>
<dbReference type="EMBL" id="KK852503">
    <property type="protein sequence ID" value="KDR22533.1"/>
    <property type="molecule type" value="Genomic_DNA"/>
</dbReference>
<dbReference type="PANTHER" id="PTHR34095:SF1">
    <property type="entry name" value="LARGE RIBOSOMAL SUBUNIT PROTEIN ML55"/>
    <property type="match status" value="1"/>
</dbReference>
<keyword evidence="1" id="KW-0687">Ribonucleoprotein</keyword>
<dbReference type="Proteomes" id="UP000027135">
    <property type="component" value="Unassembled WGS sequence"/>
</dbReference>
<dbReference type="InterPro" id="IPR018615">
    <property type="entry name" value="Ribosomal_mL55"/>
</dbReference>
<dbReference type="FunCoup" id="A0A067RHM1">
    <property type="interactions" value="896"/>
</dbReference>
<keyword evidence="2" id="KW-1185">Reference proteome</keyword>
<keyword evidence="1" id="KW-0689">Ribosomal protein</keyword>
<dbReference type="eggNOG" id="KOG4616">
    <property type="taxonomic scope" value="Eukaryota"/>
</dbReference>
<dbReference type="InterPro" id="IPR044884">
    <property type="entry name" value="Ribosomal_mL55_sf"/>
</dbReference>
<evidence type="ECO:0000313" key="2">
    <source>
        <dbReference type="Proteomes" id="UP000027135"/>
    </source>
</evidence>
<dbReference type="GO" id="GO:0006412">
    <property type="term" value="P:translation"/>
    <property type="evidence" value="ECO:0007669"/>
    <property type="project" value="TreeGrafter"/>
</dbReference>
<dbReference type="OMA" id="IRIRYKE"/>
<dbReference type="GO" id="GO:0003735">
    <property type="term" value="F:structural constituent of ribosome"/>
    <property type="evidence" value="ECO:0007669"/>
    <property type="project" value="InterPro"/>
</dbReference>
<dbReference type="Pfam" id="PF09776">
    <property type="entry name" value="Mitoc_L55"/>
    <property type="match status" value="1"/>
</dbReference>
<evidence type="ECO:0000313" key="1">
    <source>
        <dbReference type="EMBL" id="KDR22533.1"/>
    </source>
</evidence>
<accession>A0A067RHM1</accession>
<dbReference type="AlphaFoldDB" id="A0A067RHM1"/>
<gene>
    <name evidence="1" type="ORF">L798_01563</name>
</gene>
<name>A0A067RHM1_ZOONE</name>
<dbReference type="InParanoid" id="A0A067RHM1"/>
<dbReference type="Gene3D" id="6.20.130.20">
    <property type="entry name" value="Mitochondrial ribosomal protein L55"/>
    <property type="match status" value="1"/>
</dbReference>
<proteinExistence type="predicted"/>
<dbReference type="GO" id="GO:0005762">
    <property type="term" value="C:mitochondrial large ribosomal subunit"/>
    <property type="evidence" value="ECO:0007669"/>
    <property type="project" value="InterPro"/>
</dbReference>
<dbReference type="STRING" id="136037.A0A067RHM1"/>
<reference evidence="1 2" key="1">
    <citation type="journal article" date="2014" name="Nat. Commun.">
        <title>Molecular traces of alternative social organization in a termite genome.</title>
        <authorList>
            <person name="Terrapon N."/>
            <person name="Li C."/>
            <person name="Robertson H.M."/>
            <person name="Ji L."/>
            <person name="Meng X."/>
            <person name="Booth W."/>
            <person name="Chen Z."/>
            <person name="Childers C.P."/>
            <person name="Glastad K.M."/>
            <person name="Gokhale K."/>
            <person name="Gowin J."/>
            <person name="Gronenberg W."/>
            <person name="Hermansen R.A."/>
            <person name="Hu H."/>
            <person name="Hunt B.G."/>
            <person name="Huylmans A.K."/>
            <person name="Khalil S.M."/>
            <person name="Mitchell R.D."/>
            <person name="Munoz-Torres M.C."/>
            <person name="Mustard J.A."/>
            <person name="Pan H."/>
            <person name="Reese J.T."/>
            <person name="Scharf M.E."/>
            <person name="Sun F."/>
            <person name="Vogel H."/>
            <person name="Xiao J."/>
            <person name="Yang W."/>
            <person name="Yang Z."/>
            <person name="Yang Z."/>
            <person name="Zhou J."/>
            <person name="Zhu J."/>
            <person name="Brent C.S."/>
            <person name="Elsik C.G."/>
            <person name="Goodisman M.A."/>
            <person name="Liberles D.A."/>
            <person name="Roe R.M."/>
            <person name="Vargo E.L."/>
            <person name="Vilcinskas A."/>
            <person name="Wang J."/>
            <person name="Bornberg-Bauer E."/>
            <person name="Korb J."/>
            <person name="Zhang G."/>
            <person name="Liebig J."/>
        </authorList>
    </citation>
    <scope>NUCLEOTIDE SEQUENCE [LARGE SCALE GENOMIC DNA]</scope>
    <source>
        <tissue evidence="1">Whole organism</tissue>
    </source>
</reference>
<dbReference type="PANTHER" id="PTHR34095">
    <property type="entry name" value="39S RIBOSOMAL PROTEIN L55, MITOCHONDRIAL"/>
    <property type="match status" value="1"/>
</dbReference>
<sequence>MSLFSAHQDHVSWQVVLKEPARFVIRSLVHQPFRCLNSNTASITKVHRKIYARLYPTAVILPDGSSFGIRYHEPRKIIKLPLDLSTLSEAERIARLERRKPKKKVKIEEDIEDDFDARQYVHLLKQ</sequence>